<keyword evidence="2" id="KW-0677">Repeat</keyword>
<dbReference type="PROSITE" id="PS50026">
    <property type="entry name" value="EGF_3"/>
    <property type="match status" value="2"/>
</dbReference>
<protein>
    <recommendedName>
        <fullName evidence="5">EGF-like domain-containing protein</fullName>
    </recommendedName>
</protein>
<keyword evidence="7" id="KW-1185">Reference proteome</keyword>
<evidence type="ECO:0000256" key="1">
    <source>
        <dbReference type="ARBA" id="ARBA00022536"/>
    </source>
</evidence>
<feature type="disulfide bond" evidence="4">
    <location>
        <begin position="135"/>
        <end position="144"/>
    </location>
</feature>
<feature type="disulfide bond" evidence="4">
    <location>
        <begin position="116"/>
        <end position="133"/>
    </location>
</feature>
<organism evidence="6 7">
    <name type="scientific">Dibothriocephalus latus</name>
    <name type="common">Fish tapeworm</name>
    <name type="synonym">Diphyllobothrium latum</name>
    <dbReference type="NCBI Taxonomy" id="60516"/>
    <lineage>
        <taxon>Eukaryota</taxon>
        <taxon>Metazoa</taxon>
        <taxon>Spiralia</taxon>
        <taxon>Lophotrochozoa</taxon>
        <taxon>Platyhelminthes</taxon>
        <taxon>Cestoda</taxon>
        <taxon>Eucestoda</taxon>
        <taxon>Diphyllobothriidea</taxon>
        <taxon>Diphyllobothriidae</taxon>
        <taxon>Dibothriocephalus</taxon>
    </lineage>
</organism>
<dbReference type="FunFam" id="2.10.25.10:FF:000610">
    <property type="entry name" value="protein HEG homolog 1 isoform X1"/>
    <property type="match status" value="1"/>
</dbReference>
<dbReference type="Proteomes" id="UP000281553">
    <property type="component" value="Unassembled WGS sequence"/>
</dbReference>
<dbReference type="InterPro" id="IPR051022">
    <property type="entry name" value="Notch_Cell-Fate_Det"/>
</dbReference>
<dbReference type="AlphaFoldDB" id="A0A3P6UQ55"/>
<dbReference type="PANTHER" id="PTHR24049">
    <property type="entry name" value="CRUMBS FAMILY MEMBER"/>
    <property type="match status" value="1"/>
</dbReference>
<dbReference type="SUPFAM" id="SSF57196">
    <property type="entry name" value="EGF/Laminin"/>
    <property type="match status" value="2"/>
</dbReference>
<evidence type="ECO:0000313" key="6">
    <source>
        <dbReference type="EMBL" id="VDK81358.1"/>
    </source>
</evidence>
<evidence type="ECO:0000259" key="5">
    <source>
        <dbReference type="PROSITE" id="PS50026"/>
    </source>
</evidence>
<dbReference type="Gene3D" id="2.10.25.10">
    <property type="entry name" value="Laminin"/>
    <property type="match status" value="2"/>
</dbReference>
<sequence>MSYAFKELPGRGYGCCLAHSEELKVGKDPFCQTVCRGATKRDDWPNGVKCNTSPEPCLNETCSRHGVCKPSPESADGFECECERRWRGKRCELRLGACEFEQKRLQELNVEETAICLNNGTCVNNPNGLDFHCQCTPAWEGIRCEKSTHQV</sequence>
<evidence type="ECO:0000256" key="4">
    <source>
        <dbReference type="PROSITE-ProRule" id="PRU00076"/>
    </source>
</evidence>
<keyword evidence="1 4" id="KW-0245">EGF-like domain</keyword>
<dbReference type="OrthoDB" id="382013at2759"/>
<accession>A0A3P6UQ55</accession>
<evidence type="ECO:0000256" key="3">
    <source>
        <dbReference type="ARBA" id="ARBA00023157"/>
    </source>
</evidence>
<comment type="caution">
    <text evidence="4">Lacks conserved residue(s) required for the propagation of feature annotation.</text>
</comment>
<dbReference type="SMART" id="SM00181">
    <property type="entry name" value="EGF"/>
    <property type="match status" value="2"/>
</dbReference>
<dbReference type="Pfam" id="PF00008">
    <property type="entry name" value="EGF"/>
    <property type="match status" value="1"/>
</dbReference>
<feature type="domain" description="EGF-like" evidence="5">
    <location>
        <begin position="107"/>
        <end position="145"/>
    </location>
</feature>
<gene>
    <name evidence="6" type="ORF">DILT_LOCUS3221</name>
</gene>
<reference evidence="6 7" key="1">
    <citation type="submission" date="2018-11" db="EMBL/GenBank/DDBJ databases">
        <authorList>
            <consortium name="Pathogen Informatics"/>
        </authorList>
    </citation>
    <scope>NUCLEOTIDE SEQUENCE [LARGE SCALE GENOMIC DNA]</scope>
</reference>
<keyword evidence="3 4" id="KW-1015">Disulfide bond</keyword>
<dbReference type="EMBL" id="UYRU01043326">
    <property type="protein sequence ID" value="VDK81358.1"/>
    <property type="molecule type" value="Genomic_DNA"/>
</dbReference>
<evidence type="ECO:0000313" key="7">
    <source>
        <dbReference type="Proteomes" id="UP000281553"/>
    </source>
</evidence>
<dbReference type="CDD" id="cd00054">
    <property type="entry name" value="EGF_CA"/>
    <property type="match status" value="1"/>
</dbReference>
<dbReference type="PROSITE" id="PS00022">
    <property type="entry name" value="EGF_1"/>
    <property type="match status" value="2"/>
</dbReference>
<feature type="domain" description="EGF-like" evidence="5">
    <location>
        <begin position="53"/>
        <end position="92"/>
    </location>
</feature>
<dbReference type="InterPro" id="IPR000742">
    <property type="entry name" value="EGF"/>
</dbReference>
<name>A0A3P6UQ55_DIBLA</name>
<evidence type="ECO:0000256" key="2">
    <source>
        <dbReference type="ARBA" id="ARBA00022737"/>
    </source>
</evidence>
<proteinExistence type="predicted"/>
<feature type="disulfide bond" evidence="4">
    <location>
        <begin position="82"/>
        <end position="91"/>
    </location>
</feature>